<gene>
    <name evidence="2" type="primary">galE_4</name>
    <name evidence="2" type="ORF">LAL4801_02332</name>
</gene>
<dbReference type="EMBL" id="CXST01000001">
    <property type="protein sequence ID" value="CTQ43890.1"/>
    <property type="molecule type" value="Genomic_DNA"/>
</dbReference>
<dbReference type="Proteomes" id="UP000048926">
    <property type="component" value="Unassembled WGS sequence"/>
</dbReference>
<evidence type="ECO:0000313" key="3">
    <source>
        <dbReference type="Proteomes" id="UP000048926"/>
    </source>
</evidence>
<dbReference type="STRING" id="187304.B0E33_17810"/>
<dbReference type="GO" id="GO:0003978">
    <property type="term" value="F:UDP-glucose 4-epimerase activity"/>
    <property type="evidence" value="ECO:0007669"/>
    <property type="project" value="UniProtKB-EC"/>
</dbReference>
<keyword evidence="2" id="KW-0413">Isomerase</keyword>
<sequence>MSLPILITGSAGLIGSALVDTLTALGRSVRLFDIAEAGQDSRNGVAVEDAVRGCGGVIHLAAVSRVLWGEHNPVLCRDVNVGGTRNVLAAAASSGSRPWVLFGSSREAYGPVTRFPADEDTARCPMNVYGRSKLAGEKLVEAAQEAGVKAAILRFSNVYGRISDHADRVVPAFARAATEGHRLQVEGRNHVFDFNYLDDVVDGILKMVTFIEAERKAPPPVQFVSGVGTSLTELAEASVRLAGTAAEIHHVGPRSFDVNGFVGSGERARQLLGWQTKTSIEEGLAHMVRAFADANGEAQLAETTCAFSAGATDPGLSAV</sequence>
<accession>A0A0M6Y507</accession>
<evidence type="ECO:0000259" key="1">
    <source>
        <dbReference type="Pfam" id="PF01370"/>
    </source>
</evidence>
<feature type="domain" description="NAD-dependent epimerase/dehydratase" evidence="1">
    <location>
        <begin position="5"/>
        <end position="213"/>
    </location>
</feature>
<reference evidence="3" key="1">
    <citation type="submission" date="2015-07" db="EMBL/GenBank/DDBJ databases">
        <authorList>
            <person name="Rodrigo-Torres Lidia"/>
            <person name="Arahal R.David."/>
        </authorList>
    </citation>
    <scope>NUCLEOTIDE SEQUENCE [LARGE SCALE GENOMIC DNA]</scope>
    <source>
        <strain evidence="3">CECT 4801</strain>
    </source>
</reference>
<dbReference type="EC" id="5.1.3.2" evidence="2"/>
<dbReference type="Pfam" id="PF01370">
    <property type="entry name" value="Epimerase"/>
    <property type="match status" value="1"/>
</dbReference>
<dbReference type="Gene3D" id="3.40.50.720">
    <property type="entry name" value="NAD(P)-binding Rossmann-like Domain"/>
    <property type="match status" value="1"/>
</dbReference>
<proteinExistence type="predicted"/>
<organism evidence="2 3">
    <name type="scientific">Roseibium aggregatum</name>
    <dbReference type="NCBI Taxonomy" id="187304"/>
    <lineage>
        <taxon>Bacteria</taxon>
        <taxon>Pseudomonadati</taxon>
        <taxon>Pseudomonadota</taxon>
        <taxon>Alphaproteobacteria</taxon>
        <taxon>Hyphomicrobiales</taxon>
        <taxon>Stappiaceae</taxon>
        <taxon>Roseibium</taxon>
    </lineage>
</organism>
<dbReference type="AlphaFoldDB" id="A0A0M6Y507"/>
<dbReference type="InterPro" id="IPR050177">
    <property type="entry name" value="Lipid_A_modif_metabolic_enz"/>
</dbReference>
<protein>
    <submittedName>
        <fullName evidence="2">UDP-glucose 4-epimerase</fullName>
        <ecNumber evidence="2">5.1.3.2</ecNumber>
    </submittedName>
</protein>
<dbReference type="SUPFAM" id="SSF51735">
    <property type="entry name" value="NAD(P)-binding Rossmann-fold domains"/>
    <property type="match status" value="1"/>
</dbReference>
<dbReference type="InterPro" id="IPR001509">
    <property type="entry name" value="Epimerase_deHydtase"/>
</dbReference>
<dbReference type="InterPro" id="IPR036291">
    <property type="entry name" value="NAD(P)-bd_dom_sf"/>
</dbReference>
<dbReference type="OrthoDB" id="9801785at2"/>
<dbReference type="PANTHER" id="PTHR43245">
    <property type="entry name" value="BIFUNCTIONAL POLYMYXIN RESISTANCE PROTEIN ARNA"/>
    <property type="match status" value="1"/>
</dbReference>
<dbReference type="RefSeq" id="WP_055656158.1">
    <property type="nucleotide sequence ID" value="NZ_CXST01000001.1"/>
</dbReference>
<evidence type="ECO:0000313" key="2">
    <source>
        <dbReference type="EMBL" id="CTQ43890.1"/>
    </source>
</evidence>
<name>A0A0M6Y507_9HYPH</name>
<keyword evidence="3" id="KW-1185">Reference proteome</keyword>